<reference evidence="7" key="1">
    <citation type="journal article" date="2013" name="Science">
        <title>Comparative analysis of bat genomes provides insight into the evolution of flight and immunity.</title>
        <authorList>
            <person name="Zhang G."/>
            <person name="Cowled C."/>
            <person name="Shi Z."/>
            <person name="Huang Z."/>
            <person name="Bishop-Lilly K.A."/>
            <person name="Fang X."/>
            <person name="Wynne J.W."/>
            <person name="Xiong Z."/>
            <person name="Baker M.L."/>
            <person name="Zhao W."/>
            <person name="Tachedjian M."/>
            <person name="Zhu Y."/>
            <person name="Zhou P."/>
            <person name="Jiang X."/>
            <person name="Ng J."/>
            <person name="Yang L."/>
            <person name="Wu L."/>
            <person name="Xiao J."/>
            <person name="Feng Y."/>
            <person name="Chen Y."/>
            <person name="Sun X."/>
            <person name="Zhang Y."/>
            <person name="Marsh G.A."/>
            <person name="Crameri G."/>
            <person name="Broder C.C."/>
            <person name="Frey K.G."/>
            <person name="Wang L.F."/>
            <person name="Wang J."/>
        </authorList>
    </citation>
    <scope>NUCLEOTIDE SEQUENCE [LARGE SCALE GENOMIC DNA]</scope>
</reference>
<evidence type="ECO:0000259" key="5">
    <source>
        <dbReference type="Pfam" id="PF03477"/>
    </source>
</evidence>
<sequence length="205" mass="22144">MHVIKRDGRQERVMFDKITSRIQKLCYGLNMDFVDPILNTGEIGVGTSQAAAWERDKQPTLRSWVPAAGVVARERDKPHVACPVVLGTSGLGCGLEKGQATCPVVLCTCCYDLGEAACPWSPEVVVSPGIRVPLPEAASTWSQELRSTLWPRKYFTIVAAVRVSTRAASGVQSPGARGGQAGARRTPARHQLCHCPTAPHQHLPP</sequence>
<accession>L5LUC1</accession>
<name>L5LUC1_MYODS</name>
<evidence type="ECO:0000256" key="3">
    <source>
        <dbReference type="ARBA" id="ARBA00022840"/>
    </source>
</evidence>
<evidence type="ECO:0000256" key="4">
    <source>
        <dbReference type="ARBA" id="ARBA00031255"/>
    </source>
</evidence>
<dbReference type="InterPro" id="IPR005144">
    <property type="entry name" value="ATP-cone_dom"/>
</dbReference>
<dbReference type="EMBL" id="KB108516">
    <property type="protein sequence ID" value="ELK29053.1"/>
    <property type="molecule type" value="Genomic_DNA"/>
</dbReference>
<keyword evidence="2" id="KW-0547">Nucleotide-binding</keyword>
<proteinExistence type="predicted"/>
<feature type="domain" description="ATP-cone" evidence="5">
    <location>
        <begin position="1"/>
        <end position="38"/>
    </location>
</feature>
<protein>
    <recommendedName>
        <fullName evidence="1">Ribonucleoside-diphosphate reductase large subunit</fullName>
    </recommendedName>
    <alternativeName>
        <fullName evidence="4">Ribonucleotide reductase large subunit</fullName>
    </alternativeName>
</protein>
<evidence type="ECO:0000313" key="7">
    <source>
        <dbReference type="Proteomes" id="UP000010556"/>
    </source>
</evidence>
<gene>
    <name evidence="6" type="ORF">MDA_GLEAN10017988</name>
</gene>
<dbReference type="Pfam" id="PF03477">
    <property type="entry name" value="ATP-cone"/>
    <property type="match status" value="1"/>
</dbReference>
<evidence type="ECO:0000256" key="1">
    <source>
        <dbReference type="ARBA" id="ARBA00019284"/>
    </source>
</evidence>
<keyword evidence="3" id="KW-0067">ATP-binding</keyword>
<dbReference type="AlphaFoldDB" id="L5LUC1"/>
<evidence type="ECO:0000256" key="2">
    <source>
        <dbReference type="ARBA" id="ARBA00022741"/>
    </source>
</evidence>
<organism evidence="6 7">
    <name type="scientific">Myotis davidii</name>
    <name type="common">David's myotis</name>
    <dbReference type="NCBI Taxonomy" id="225400"/>
    <lineage>
        <taxon>Eukaryota</taxon>
        <taxon>Metazoa</taxon>
        <taxon>Chordata</taxon>
        <taxon>Craniata</taxon>
        <taxon>Vertebrata</taxon>
        <taxon>Euteleostomi</taxon>
        <taxon>Mammalia</taxon>
        <taxon>Eutheria</taxon>
        <taxon>Laurasiatheria</taxon>
        <taxon>Chiroptera</taxon>
        <taxon>Yangochiroptera</taxon>
        <taxon>Vespertilionidae</taxon>
        <taxon>Myotis</taxon>
    </lineage>
</organism>
<keyword evidence="7" id="KW-1185">Reference proteome</keyword>
<dbReference type="GO" id="GO:0005524">
    <property type="term" value="F:ATP binding"/>
    <property type="evidence" value="ECO:0007669"/>
    <property type="project" value="UniProtKB-KW"/>
</dbReference>
<evidence type="ECO:0000313" key="6">
    <source>
        <dbReference type="EMBL" id="ELK29053.1"/>
    </source>
</evidence>
<dbReference type="Proteomes" id="UP000010556">
    <property type="component" value="Unassembled WGS sequence"/>
</dbReference>